<evidence type="ECO:0000256" key="9">
    <source>
        <dbReference type="ARBA" id="ARBA00023157"/>
    </source>
</evidence>
<dbReference type="GO" id="GO:0004497">
    <property type="term" value="F:monooxygenase activity"/>
    <property type="evidence" value="ECO:0007669"/>
    <property type="project" value="UniProtKB-KW"/>
</dbReference>
<proteinExistence type="inferred from homology"/>
<keyword evidence="8" id="KW-0503">Monooxygenase</keyword>
<evidence type="ECO:0000256" key="4">
    <source>
        <dbReference type="ARBA" id="ARBA00022723"/>
    </source>
</evidence>
<comment type="similarity">
    <text evidence="11">Belongs to the polysaccharide monooxygenase AA14 family.</text>
</comment>
<feature type="region of interest" description="Disordered" evidence="12">
    <location>
        <begin position="148"/>
        <end position="214"/>
    </location>
</feature>
<evidence type="ECO:0000256" key="12">
    <source>
        <dbReference type="SAM" id="MobiDB-lite"/>
    </source>
</evidence>
<dbReference type="Proteomes" id="UP000800200">
    <property type="component" value="Unassembled WGS sequence"/>
</dbReference>
<evidence type="ECO:0000256" key="11">
    <source>
        <dbReference type="ARBA" id="ARBA00046340"/>
    </source>
</evidence>
<dbReference type="InterPro" id="IPR054497">
    <property type="entry name" value="LPMO_AA14"/>
</dbReference>
<keyword evidence="14" id="KW-1185">Reference proteome</keyword>
<keyword evidence="5" id="KW-0732">Signal</keyword>
<evidence type="ECO:0000256" key="6">
    <source>
        <dbReference type="ARBA" id="ARBA00023002"/>
    </source>
</evidence>
<dbReference type="Gene3D" id="2.70.50.70">
    <property type="match status" value="1"/>
</dbReference>
<evidence type="ECO:0000256" key="3">
    <source>
        <dbReference type="ARBA" id="ARBA00022525"/>
    </source>
</evidence>
<evidence type="ECO:0000256" key="1">
    <source>
        <dbReference type="ARBA" id="ARBA00001973"/>
    </source>
</evidence>
<feature type="compositionally biased region" description="Acidic residues" evidence="12">
    <location>
        <begin position="152"/>
        <end position="204"/>
    </location>
</feature>
<comment type="cofactor">
    <cofactor evidence="1">
        <name>Cu(2+)</name>
        <dbReference type="ChEBI" id="CHEBI:29036"/>
    </cofactor>
</comment>
<keyword evidence="3" id="KW-0964">Secreted</keyword>
<name>A0A6A6E6U6_9PEZI</name>
<organism evidence="13 14">
    <name type="scientific">Zopfia rhizophila CBS 207.26</name>
    <dbReference type="NCBI Taxonomy" id="1314779"/>
    <lineage>
        <taxon>Eukaryota</taxon>
        <taxon>Fungi</taxon>
        <taxon>Dikarya</taxon>
        <taxon>Ascomycota</taxon>
        <taxon>Pezizomycotina</taxon>
        <taxon>Dothideomycetes</taxon>
        <taxon>Dothideomycetes incertae sedis</taxon>
        <taxon>Zopfiaceae</taxon>
        <taxon>Zopfia</taxon>
    </lineage>
</organism>
<keyword evidence="10" id="KW-0325">Glycoprotein</keyword>
<dbReference type="AlphaFoldDB" id="A0A6A6E6U6"/>
<sequence length="214" mass="23936">MPPKKAAALAPRFNTPVETTEGFVTFSVPHPRRLATFEIPANLPPPGDNVLCQWSWVGQETGSEWYMQDFECNITGGRPAAKPVALVEPTTGKGKYRANGRYHAKKIAEKEDPIKSNDTVGVRSQAVQFALKEEENVERDVDVEYYASNDTENVDEDGEDVEYEGEGEIEEADVDPGEVEYEEVEEENDEAGDANEDNVEYIEDNESKDRINDD</sequence>
<keyword evidence="4" id="KW-0479">Metal-binding</keyword>
<comment type="subcellular location">
    <subcellularLocation>
        <location evidence="2">Secreted</location>
    </subcellularLocation>
</comment>
<keyword evidence="6" id="KW-0560">Oxidoreductase</keyword>
<reference evidence="13" key="1">
    <citation type="journal article" date="2020" name="Stud. Mycol.">
        <title>101 Dothideomycetes genomes: a test case for predicting lifestyles and emergence of pathogens.</title>
        <authorList>
            <person name="Haridas S."/>
            <person name="Albert R."/>
            <person name="Binder M."/>
            <person name="Bloem J."/>
            <person name="Labutti K."/>
            <person name="Salamov A."/>
            <person name="Andreopoulos B."/>
            <person name="Baker S."/>
            <person name="Barry K."/>
            <person name="Bills G."/>
            <person name="Bluhm B."/>
            <person name="Cannon C."/>
            <person name="Castanera R."/>
            <person name="Culley D."/>
            <person name="Daum C."/>
            <person name="Ezra D."/>
            <person name="Gonzalez J."/>
            <person name="Henrissat B."/>
            <person name="Kuo A."/>
            <person name="Liang C."/>
            <person name="Lipzen A."/>
            <person name="Lutzoni F."/>
            <person name="Magnuson J."/>
            <person name="Mondo S."/>
            <person name="Nolan M."/>
            <person name="Ohm R."/>
            <person name="Pangilinan J."/>
            <person name="Park H.-J."/>
            <person name="Ramirez L."/>
            <person name="Alfaro M."/>
            <person name="Sun H."/>
            <person name="Tritt A."/>
            <person name="Yoshinaga Y."/>
            <person name="Zwiers L.-H."/>
            <person name="Turgeon B."/>
            <person name="Goodwin S."/>
            <person name="Spatafora J."/>
            <person name="Crous P."/>
            <person name="Grigoriev I."/>
        </authorList>
    </citation>
    <scope>NUCLEOTIDE SEQUENCE</scope>
    <source>
        <strain evidence="13">CBS 207.26</strain>
    </source>
</reference>
<evidence type="ECO:0000256" key="7">
    <source>
        <dbReference type="ARBA" id="ARBA00023008"/>
    </source>
</evidence>
<evidence type="ECO:0000256" key="2">
    <source>
        <dbReference type="ARBA" id="ARBA00004613"/>
    </source>
</evidence>
<keyword evidence="7" id="KW-0186">Copper</keyword>
<protein>
    <submittedName>
        <fullName evidence="13">Uncharacterized protein</fullName>
    </submittedName>
</protein>
<evidence type="ECO:0000256" key="8">
    <source>
        <dbReference type="ARBA" id="ARBA00023033"/>
    </source>
</evidence>
<dbReference type="EMBL" id="ML994626">
    <property type="protein sequence ID" value="KAF2187544.1"/>
    <property type="molecule type" value="Genomic_DNA"/>
</dbReference>
<keyword evidence="9" id="KW-1015">Disulfide bond</keyword>
<feature type="compositionally biased region" description="Basic and acidic residues" evidence="12">
    <location>
        <begin position="205"/>
        <end position="214"/>
    </location>
</feature>
<dbReference type="Pfam" id="PF22810">
    <property type="entry name" value="LPMO_AA14"/>
    <property type="match status" value="1"/>
</dbReference>
<accession>A0A6A6E6U6</accession>
<dbReference type="GO" id="GO:0046872">
    <property type="term" value="F:metal ion binding"/>
    <property type="evidence" value="ECO:0007669"/>
    <property type="project" value="UniProtKB-KW"/>
</dbReference>
<evidence type="ECO:0000256" key="10">
    <source>
        <dbReference type="ARBA" id="ARBA00023180"/>
    </source>
</evidence>
<evidence type="ECO:0000313" key="14">
    <source>
        <dbReference type="Proteomes" id="UP000800200"/>
    </source>
</evidence>
<gene>
    <name evidence="13" type="ORF">K469DRAFT_748833</name>
</gene>
<evidence type="ECO:0000256" key="5">
    <source>
        <dbReference type="ARBA" id="ARBA00022729"/>
    </source>
</evidence>
<evidence type="ECO:0000313" key="13">
    <source>
        <dbReference type="EMBL" id="KAF2187544.1"/>
    </source>
</evidence>
<dbReference type="GO" id="GO:0005576">
    <property type="term" value="C:extracellular region"/>
    <property type="evidence" value="ECO:0007669"/>
    <property type="project" value="UniProtKB-SubCell"/>
</dbReference>